<protein>
    <submittedName>
        <fullName evidence="2">Uncharacterized protein</fullName>
    </submittedName>
</protein>
<organism evidence="2 3">
    <name type="scientific">Ladona fulva</name>
    <name type="common">Scarce chaser dragonfly</name>
    <name type="synonym">Libellula fulva</name>
    <dbReference type="NCBI Taxonomy" id="123851"/>
    <lineage>
        <taxon>Eukaryota</taxon>
        <taxon>Metazoa</taxon>
        <taxon>Ecdysozoa</taxon>
        <taxon>Arthropoda</taxon>
        <taxon>Hexapoda</taxon>
        <taxon>Insecta</taxon>
        <taxon>Pterygota</taxon>
        <taxon>Palaeoptera</taxon>
        <taxon>Odonata</taxon>
        <taxon>Epiprocta</taxon>
        <taxon>Anisoptera</taxon>
        <taxon>Libelluloidea</taxon>
        <taxon>Libellulidae</taxon>
        <taxon>Ladona</taxon>
    </lineage>
</organism>
<sequence length="179" mass="20267">MVLLSIFSSFKPTESSEHLHERPRVLRNESYIEEDVPYRARFWKCSLPIKVVQLVASIMCAVMYHKGSEMMPEGPRRQMPNVSYYGFALVNIIEIVDYLVVQKIPGHGIRMLGFLGGVLFMVAGTISIETWAKKGNEDVGAEIRDMLVGSGSLAFFNALLYFFDTVMNCKMWIRALCSA</sequence>
<keyword evidence="3" id="KW-1185">Reference proteome</keyword>
<dbReference type="OrthoDB" id="10525166at2759"/>
<dbReference type="GO" id="GO:0005886">
    <property type="term" value="C:plasma membrane"/>
    <property type="evidence" value="ECO:0007669"/>
    <property type="project" value="TreeGrafter"/>
</dbReference>
<dbReference type="PANTHER" id="PTHR36692">
    <property type="entry name" value="PROTEIN SNAKESKIN"/>
    <property type="match status" value="1"/>
</dbReference>
<keyword evidence="1" id="KW-1133">Transmembrane helix</keyword>
<dbReference type="PANTHER" id="PTHR36692:SF2">
    <property type="entry name" value="GEO12064P1"/>
    <property type="match status" value="1"/>
</dbReference>
<evidence type="ECO:0000256" key="1">
    <source>
        <dbReference type="SAM" id="Phobius"/>
    </source>
</evidence>
<accession>A0A8K0JWB1</accession>
<keyword evidence="1" id="KW-0812">Transmembrane</keyword>
<comment type="caution">
    <text evidence="2">The sequence shown here is derived from an EMBL/GenBank/DDBJ whole genome shotgun (WGS) entry which is preliminary data.</text>
</comment>
<dbReference type="AlphaFoldDB" id="A0A8K0JWB1"/>
<dbReference type="EMBL" id="KZ308157">
    <property type="protein sequence ID" value="KAG8223364.1"/>
    <property type="molecule type" value="Genomic_DNA"/>
</dbReference>
<keyword evidence="1" id="KW-0472">Membrane</keyword>
<feature type="transmembrane region" description="Helical" evidence="1">
    <location>
        <begin position="84"/>
        <end position="101"/>
    </location>
</feature>
<dbReference type="InterPro" id="IPR038976">
    <property type="entry name" value="Ssk"/>
</dbReference>
<proteinExistence type="predicted"/>
<dbReference type="Proteomes" id="UP000792457">
    <property type="component" value="Unassembled WGS sequence"/>
</dbReference>
<evidence type="ECO:0000313" key="2">
    <source>
        <dbReference type="EMBL" id="KAG8223364.1"/>
    </source>
</evidence>
<feature type="transmembrane region" description="Helical" evidence="1">
    <location>
        <begin position="108"/>
        <end position="126"/>
    </location>
</feature>
<feature type="transmembrane region" description="Helical" evidence="1">
    <location>
        <begin position="146"/>
        <end position="163"/>
    </location>
</feature>
<reference evidence="2" key="1">
    <citation type="submission" date="2013-04" db="EMBL/GenBank/DDBJ databases">
        <authorList>
            <person name="Qu J."/>
            <person name="Murali S.C."/>
            <person name="Bandaranaike D."/>
            <person name="Bellair M."/>
            <person name="Blankenburg K."/>
            <person name="Chao H."/>
            <person name="Dinh H."/>
            <person name="Doddapaneni H."/>
            <person name="Downs B."/>
            <person name="Dugan-Rocha S."/>
            <person name="Elkadiri S."/>
            <person name="Gnanaolivu R.D."/>
            <person name="Hernandez B."/>
            <person name="Javaid M."/>
            <person name="Jayaseelan J.C."/>
            <person name="Lee S."/>
            <person name="Li M."/>
            <person name="Ming W."/>
            <person name="Munidasa M."/>
            <person name="Muniz J."/>
            <person name="Nguyen L."/>
            <person name="Ongeri F."/>
            <person name="Osuji N."/>
            <person name="Pu L.-L."/>
            <person name="Puazo M."/>
            <person name="Qu C."/>
            <person name="Quiroz J."/>
            <person name="Raj R."/>
            <person name="Weissenberger G."/>
            <person name="Xin Y."/>
            <person name="Zou X."/>
            <person name="Han Y."/>
            <person name="Richards S."/>
            <person name="Worley K."/>
            <person name="Muzny D."/>
            <person name="Gibbs R."/>
        </authorList>
    </citation>
    <scope>NUCLEOTIDE SEQUENCE</scope>
    <source>
        <strain evidence="2">Sampled in the wild</strain>
    </source>
</reference>
<reference evidence="2" key="2">
    <citation type="submission" date="2017-10" db="EMBL/GenBank/DDBJ databases">
        <title>Ladona fulva Genome sequencing and assembly.</title>
        <authorList>
            <person name="Murali S."/>
            <person name="Richards S."/>
            <person name="Bandaranaike D."/>
            <person name="Bellair M."/>
            <person name="Blankenburg K."/>
            <person name="Chao H."/>
            <person name="Dinh H."/>
            <person name="Doddapaneni H."/>
            <person name="Dugan-Rocha S."/>
            <person name="Elkadiri S."/>
            <person name="Gnanaolivu R."/>
            <person name="Hernandez B."/>
            <person name="Skinner E."/>
            <person name="Javaid M."/>
            <person name="Lee S."/>
            <person name="Li M."/>
            <person name="Ming W."/>
            <person name="Munidasa M."/>
            <person name="Muniz J."/>
            <person name="Nguyen L."/>
            <person name="Hughes D."/>
            <person name="Osuji N."/>
            <person name="Pu L.-L."/>
            <person name="Puazo M."/>
            <person name="Qu C."/>
            <person name="Quiroz J."/>
            <person name="Raj R."/>
            <person name="Weissenberger G."/>
            <person name="Xin Y."/>
            <person name="Zou X."/>
            <person name="Han Y."/>
            <person name="Worley K."/>
            <person name="Muzny D."/>
            <person name="Gibbs R."/>
        </authorList>
    </citation>
    <scope>NUCLEOTIDE SEQUENCE</scope>
    <source>
        <strain evidence="2">Sampled in the wild</strain>
    </source>
</reference>
<name>A0A8K0JWB1_LADFU</name>
<evidence type="ECO:0000313" key="3">
    <source>
        <dbReference type="Proteomes" id="UP000792457"/>
    </source>
</evidence>
<dbReference type="GO" id="GO:0019991">
    <property type="term" value="P:septate junction assembly"/>
    <property type="evidence" value="ECO:0007669"/>
    <property type="project" value="InterPro"/>
</dbReference>
<gene>
    <name evidence="2" type="ORF">J437_LFUL001242</name>
</gene>